<dbReference type="EC" id="2.3.1.118" evidence="3"/>
<keyword evidence="3" id="KW-0808">Transferase</keyword>
<dbReference type="InterPro" id="IPR001447">
    <property type="entry name" value="Arylamine_N-AcTrfase"/>
</dbReference>
<dbReference type="EMBL" id="JAGIOO010000001">
    <property type="protein sequence ID" value="MBP2477978.1"/>
    <property type="molecule type" value="Genomic_DNA"/>
</dbReference>
<dbReference type="PANTHER" id="PTHR11786">
    <property type="entry name" value="N-HYDROXYARYLAMINE O-ACETYLTRANSFERASE"/>
    <property type="match status" value="1"/>
</dbReference>
<evidence type="ECO:0000313" key="3">
    <source>
        <dbReference type="EMBL" id="MBP2477978.1"/>
    </source>
</evidence>
<comment type="similarity">
    <text evidence="1 2">Belongs to the arylamine N-acetyltransferase family.</text>
</comment>
<dbReference type="SUPFAM" id="SSF54001">
    <property type="entry name" value="Cysteine proteinases"/>
    <property type="match status" value="1"/>
</dbReference>
<dbReference type="PRINTS" id="PR01543">
    <property type="entry name" value="ANATRNSFRASE"/>
</dbReference>
<sequence length="272" mass="30384">MSTAPETTSDEWTITAVDVAGYLARIGHPAVPAPTAAALRSLHEAHIRAIPFENIDVLLHQHPGVGLDVIADKLVTRRRGGYCYEHALLFAAVAEQLGYAVRRRMSRIEPDRPGPRTHMTLTVTAQGREYLVDIGYGAGMYRPMPLAEGEVVDQAGWPHRLVRDGALWLLQKQESGGWRTLHGFDDQEQHPVDYAVAHHYVSSHPRSPFSQQLVVMRLAEGLSRRLVGEELTVEHADGRTDTRPVPRAELATLLPELGLRLTEDELRRLIER</sequence>
<keyword evidence="3" id="KW-0012">Acyltransferase</keyword>
<protein>
    <submittedName>
        <fullName evidence="3">N-hydroxyarylamine O-acetyltransferase</fullName>
        <ecNumber evidence="3">2.3.1.118</ecNumber>
    </submittedName>
</protein>
<evidence type="ECO:0000256" key="1">
    <source>
        <dbReference type="ARBA" id="ARBA00006547"/>
    </source>
</evidence>
<dbReference type="Gene3D" id="2.40.128.150">
    <property type="entry name" value="Cysteine proteinases"/>
    <property type="match status" value="1"/>
</dbReference>
<comment type="caution">
    <text evidence="3">The sequence shown here is derived from an EMBL/GenBank/DDBJ whole genome shotgun (WGS) entry which is preliminary data.</text>
</comment>
<organism evidence="3 4">
    <name type="scientific">Crossiella equi</name>
    <dbReference type="NCBI Taxonomy" id="130796"/>
    <lineage>
        <taxon>Bacteria</taxon>
        <taxon>Bacillati</taxon>
        <taxon>Actinomycetota</taxon>
        <taxon>Actinomycetes</taxon>
        <taxon>Pseudonocardiales</taxon>
        <taxon>Pseudonocardiaceae</taxon>
        <taxon>Crossiella</taxon>
    </lineage>
</organism>
<dbReference type="PANTHER" id="PTHR11786:SF0">
    <property type="entry name" value="ARYLAMINE N-ACETYLTRANSFERASE 4-RELATED"/>
    <property type="match status" value="1"/>
</dbReference>
<gene>
    <name evidence="3" type="ORF">JOF53_006850</name>
</gene>
<dbReference type="InterPro" id="IPR038765">
    <property type="entry name" value="Papain-like_cys_pep_sf"/>
</dbReference>
<dbReference type="Pfam" id="PF00797">
    <property type="entry name" value="Acetyltransf_2"/>
    <property type="match status" value="1"/>
</dbReference>
<dbReference type="Gene3D" id="3.30.2140.10">
    <property type="entry name" value="Arylamine N-acetyltransferase"/>
    <property type="match status" value="1"/>
</dbReference>
<evidence type="ECO:0000313" key="4">
    <source>
        <dbReference type="Proteomes" id="UP001519363"/>
    </source>
</evidence>
<keyword evidence="4" id="KW-1185">Reference proteome</keyword>
<proteinExistence type="inferred from homology"/>
<evidence type="ECO:0000256" key="2">
    <source>
        <dbReference type="RuleBase" id="RU003452"/>
    </source>
</evidence>
<dbReference type="Proteomes" id="UP001519363">
    <property type="component" value="Unassembled WGS sequence"/>
</dbReference>
<accession>A0ABS5AN34</accession>
<reference evidence="3 4" key="1">
    <citation type="submission" date="2021-03" db="EMBL/GenBank/DDBJ databases">
        <title>Sequencing the genomes of 1000 actinobacteria strains.</title>
        <authorList>
            <person name="Klenk H.-P."/>
        </authorList>
    </citation>
    <scope>NUCLEOTIDE SEQUENCE [LARGE SCALE GENOMIC DNA]</scope>
    <source>
        <strain evidence="3 4">DSM 44580</strain>
    </source>
</reference>
<dbReference type="GO" id="GO:0046990">
    <property type="term" value="F:N-hydroxyarylamine O-acetyltransferase activity"/>
    <property type="evidence" value="ECO:0007669"/>
    <property type="project" value="UniProtKB-EC"/>
</dbReference>
<dbReference type="RefSeq" id="WP_209707509.1">
    <property type="nucleotide sequence ID" value="NZ_JAGIOO010000001.1"/>
</dbReference>
<name>A0ABS5AN34_9PSEU</name>